<accession>A0ABW0PKE9</accession>
<organism evidence="2 3">
    <name type="scientific">Massilia jejuensis</name>
    <dbReference type="NCBI Taxonomy" id="648894"/>
    <lineage>
        <taxon>Bacteria</taxon>
        <taxon>Pseudomonadati</taxon>
        <taxon>Pseudomonadota</taxon>
        <taxon>Betaproteobacteria</taxon>
        <taxon>Burkholderiales</taxon>
        <taxon>Oxalobacteraceae</taxon>
        <taxon>Telluria group</taxon>
        <taxon>Massilia</taxon>
    </lineage>
</organism>
<dbReference type="Proteomes" id="UP001596031">
    <property type="component" value="Unassembled WGS sequence"/>
</dbReference>
<keyword evidence="3" id="KW-1185">Reference proteome</keyword>
<name>A0ABW0PKE9_9BURK</name>
<comment type="caution">
    <text evidence="2">The sequence shown here is derived from an EMBL/GenBank/DDBJ whole genome shotgun (WGS) entry which is preliminary data.</text>
</comment>
<feature type="signal peptide" evidence="1">
    <location>
        <begin position="1"/>
        <end position="22"/>
    </location>
</feature>
<evidence type="ECO:0000256" key="1">
    <source>
        <dbReference type="SAM" id="SignalP"/>
    </source>
</evidence>
<evidence type="ECO:0000313" key="2">
    <source>
        <dbReference type="EMBL" id="MFC5511044.1"/>
    </source>
</evidence>
<dbReference type="EMBL" id="JBHSMS010000026">
    <property type="protein sequence ID" value="MFC5511044.1"/>
    <property type="molecule type" value="Genomic_DNA"/>
</dbReference>
<proteinExistence type="predicted"/>
<dbReference type="PROSITE" id="PS51257">
    <property type="entry name" value="PROKAR_LIPOPROTEIN"/>
    <property type="match status" value="1"/>
</dbReference>
<feature type="chain" id="PRO_5047029016" evidence="1">
    <location>
        <begin position="23"/>
        <end position="175"/>
    </location>
</feature>
<gene>
    <name evidence="2" type="ORF">ACFPOU_07885</name>
</gene>
<keyword evidence="1" id="KW-0732">Signal</keyword>
<reference evidence="3" key="1">
    <citation type="journal article" date="2019" name="Int. J. Syst. Evol. Microbiol.">
        <title>The Global Catalogue of Microorganisms (GCM) 10K type strain sequencing project: providing services to taxonomists for standard genome sequencing and annotation.</title>
        <authorList>
            <consortium name="The Broad Institute Genomics Platform"/>
            <consortium name="The Broad Institute Genome Sequencing Center for Infectious Disease"/>
            <person name="Wu L."/>
            <person name="Ma J."/>
        </authorList>
    </citation>
    <scope>NUCLEOTIDE SEQUENCE [LARGE SCALE GENOMIC DNA]</scope>
    <source>
        <strain evidence="3">CCUG 38813</strain>
    </source>
</reference>
<evidence type="ECO:0000313" key="3">
    <source>
        <dbReference type="Proteomes" id="UP001596031"/>
    </source>
</evidence>
<protein>
    <submittedName>
        <fullName evidence="2">Uncharacterized protein</fullName>
    </submittedName>
</protein>
<sequence length="175" mass="18765">MKRRFFLLASVLFYVHSTSVGAATSCSEFRSDIQQIQQQVRQIEFNRSTTGLNAVQQASRLVKSSCLDQLSSLDMASFGFTPGASAMITKLANQACQRLSQELSEKINEVNQKATQGVNSAINGANIPGLSTDTFGNLGGGIQPSTTMASEPTLAGQGSNMVVDAWNKLKNMLLP</sequence>
<dbReference type="RefSeq" id="WP_379719204.1">
    <property type="nucleotide sequence ID" value="NZ_JBHSMS010000026.1"/>
</dbReference>